<name>A0A5B8STY1_9GAMM</name>
<proteinExistence type="predicted"/>
<evidence type="ECO:0008006" key="4">
    <source>
        <dbReference type="Google" id="ProtNLM"/>
    </source>
</evidence>
<evidence type="ECO:0000256" key="1">
    <source>
        <dbReference type="SAM" id="SignalP"/>
    </source>
</evidence>
<evidence type="ECO:0000313" key="2">
    <source>
        <dbReference type="EMBL" id="QEA38905.1"/>
    </source>
</evidence>
<keyword evidence="1" id="KW-0732">Signal</keyword>
<feature type="signal peptide" evidence="1">
    <location>
        <begin position="1"/>
        <end position="20"/>
    </location>
</feature>
<dbReference type="Proteomes" id="UP000321272">
    <property type="component" value="Chromosome"/>
</dbReference>
<dbReference type="AlphaFoldDB" id="A0A5B8STY1"/>
<accession>A0A5B8STY1</accession>
<dbReference type="KEGG" id="paur:FGL86_07340"/>
<feature type="chain" id="PRO_5022793834" description="DUF4136 domain-containing protein" evidence="1">
    <location>
        <begin position="21"/>
        <end position="183"/>
    </location>
</feature>
<protein>
    <recommendedName>
        <fullName evidence="4">DUF4136 domain-containing protein</fullName>
    </recommendedName>
</protein>
<keyword evidence="3" id="KW-1185">Reference proteome</keyword>
<dbReference type="RefSeq" id="WP_147183961.1">
    <property type="nucleotide sequence ID" value="NZ_CP042382.1"/>
</dbReference>
<dbReference type="PROSITE" id="PS51257">
    <property type="entry name" value="PROKAR_LIPOPROTEIN"/>
    <property type="match status" value="1"/>
</dbReference>
<dbReference type="OrthoDB" id="6182822at2"/>
<sequence length="183" mass="19578">MRRMWFLCLLGLSLIGCVTDSSSLPRNGAPLAPACTWPITEEDTLAYSRRAIVALEAQEFRIIDTDLSLGLINAQRQRVLVGYSSAGRNGWGGGGVFGWAGSGGGGVGIGLGSGAGFGGYAADPLREERLTLLIDNDTARLSRNIRIIEADGWVRTSHAGASEDFCRELRQTIEASPVREVRP</sequence>
<gene>
    <name evidence="2" type="ORF">FGL86_07340</name>
</gene>
<dbReference type="EMBL" id="CP042382">
    <property type="protein sequence ID" value="QEA38905.1"/>
    <property type="molecule type" value="Genomic_DNA"/>
</dbReference>
<organism evidence="2 3">
    <name type="scientific">Pistricoccus aurantiacus</name>
    <dbReference type="NCBI Taxonomy" id="1883414"/>
    <lineage>
        <taxon>Bacteria</taxon>
        <taxon>Pseudomonadati</taxon>
        <taxon>Pseudomonadota</taxon>
        <taxon>Gammaproteobacteria</taxon>
        <taxon>Oceanospirillales</taxon>
        <taxon>Halomonadaceae</taxon>
        <taxon>Pistricoccus</taxon>
    </lineage>
</organism>
<evidence type="ECO:0000313" key="3">
    <source>
        <dbReference type="Proteomes" id="UP000321272"/>
    </source>
</evidence>
<reference evidence="2 3" key="1">
    <citation type="submission" date="2019-06" db="EMBL/GenBank/DDBJ databases">
        <title>Genome analyses of bacteria isolated from kimchi.</title>
        <authorList>
            <person name="Lee S."/>
            <person name="Ahn S."/>
            <person name="Roh S."/>
        </authorList>
    </citation>
    <scope>NUCLEOTIDE SEQUENCE [LARGE SCALE GENOMIC DNA]</scope>
    <source>
        <strain evidence="2 3">CBA4606</strain>
    </source>
</reference>